<reference evidence="8" key="1">
    <citation type="submission" date="2015-09" db="EMBL/GenBank/DDBJ databases">
        <authorList>
            <consortium name="Pathogen Informatics"/>
        </authorList>
    </citation>
    <scope>NUCLEOTIDE SEQUENCE [LARGE SCALE GENOMIC DNA]</scope>
    <source>
        <strain evidence="8">Lake Konstanz</strain>
    </source>
</reference>
<dbReference type="SMART" id="SM01271">
    <property type="entry name" value="LSM14"/>
    <property type="match status" value="1"/>
</dbReference>
<dbReference type="Gene3D" id="2.30.30.100">
    <property type="match status" value="1"/>
</dbReference>
<dbReference type="OMA" id="HHEADAG"/>
<feature type="compositionally biased region" description="Gly residues" evidence="3">
    <location>
        <begin position="261"/>
        <end position="270"/>
    </location>
</feature>
<dbReference type="InterPro" id="IPR025762">
    <property type="entry name" value="DFDF"/>
</dbReference>
<feature type="region of interest" description="Disordered" evidence="3">
    <location>
        <begin position="349"/>
        <end position="399"/>
    </location>
</feature>
<proteinExistence type="predicted"/>
<gene>
    <name evidence="7" type="ORF">BSAL_59600</name>
</gene>
<dbReference type="Proteomes" id="UP000051952">
    <property type="component" value="Unassembled WGS sequence"/>
</dbReference>
<protein>
    <recommendedName>
        <fullName evidence="9">Scd6-like Sm domain-containing protein</fullName>
    </recommendedName>
</protein>
<feature type="compositionally biased region" description="Basic residues" evidence="3">
    <location>
        <begin position="384"/>
        <end position="399"/>
    </location>
</feature>
<dbReference type="InterPro" id="IPR025761">
    <property type="entry name" value="FFD_box"/>
</dbReference>
<feature type="compositionally biased region" description="Basic and acidic residues" evidence="3">
    <location>
        <begin position="176"/>
        <end position="206"/>
    </location>
</feature>
<feature type="compositionally biased region" description="Basic and acidic residues" evidence="3">
    <location>
        <begin position="352"/>
        <end position="371"/>
    </location>
</feature>
<dbReference type="AlphaFoldDB" id="A0A0S4IPY4"/>
<dbReference type="PROSITE" id="PS51536">
    <property type="entry name" value="TFG"/>
    <property type="match status" value="1"/>
</dbReference>
<dbReference type="PANTHER" id="PTHR13586:SF0">
    <property type="entry name" value="TRAILER HITCH, ISOFORM H"/>
    <property type="match status" value="1"/>
</dbReference>
<organism evidence="7 8">
    <name type="scientific">Bodo saltans</name>
    <name type="common">Flagellated protozoan</name>
    <dbReference type="NCBI Taxonomy" id="75058"/>
    <lineage>
        <taxon>Eukaryota</taxon>
        <taxon>Discoba</taxon>
        <taxon>Euglenozoa</taxon>
        <taxon>Kinetoplastea</taxon>
        <taxon>Metakinetoplastina</taxon>
        <taxon>Eubodonida</taxon>
        <taxon>Bodonidae</taxon>
        <taxon>Bodo</taxon>
    </lineage>
</organism>
<evidence type="ECO:0000259" key="5">
    <source>
        <dbReference type="PROSITE" id="PS51513"/>
    </source>
</evidence>
<name>A0A0S4IPY4_BODSA</name>
<dbReference type="SUPFAM" id="SSF50182">
    <property type="entry name" value="Sm-like ribonucleoproteins"/>
    <property type="match status" value="1"/>
</dbReference>
<feature type="short sequence motif" description="FFD box" evidence="1">
    <location>
        <begin position="337"/>
        <end position="353"/>
    </location>
</feature>
<dbReference type="GO" id="GO:0033962">
    <property type="term" value="P:P-body assembly"/>
    <property type="evidence" value="ECO:0007669"/>
    <property type="project" value="TreeGrafter"/>
</dbReference>
<keyword evidence="8" id="KW-1185">Reference proteome</keyword>
<dbReference type="InterPro" id="IPR025768">
    <property type="entry name" value="TFG_box"/>
</dbReference>
<dbReference type="InterPro" id="IPR010920">
    <property type="entry name" value="LSM_dom_sf"/>
</dbReference>
<dbReference type="CDD" id="cd01736">
    <property type="entry name" value="LSm14_N"/>
    <property type="match status" value="1"/>
</dbReference>
<feature type="region of interest" description="Disordered" evidence="3">
    <location>
        <begin position="176"/>
        <end position="295"/>
    </location>
</feature>
<feature type="region of interest" description="Disordered" evidence="3">
    <location>
        <begin position="87"/>
        <end position="142"/>
    </location>
</feature>
<feature type="compositionally biased region" description="Basic and acidic residues" evidence="3">
    <location>
        <begin position="110"/>
        <end position="142"/>
    </location>
</feature>
<dbReference type="Pfam" id="PF12701">
    <property type="entry name" value="LSM14"/>
    <property type="match status" value="1"/>
</dbReference>
<sequence length="399" mass="46164">MADHAVGSKISLISKSDIRYEGFLHFINPDENTVGLKNVRMFGTEGRKGGGANEVAAGDQLYEFIIFRGGDIKDLTVYEDRPRDPAIVSATPAAPAARQEPRAQTYAERAGAKPRVEERKDDRFERRPDRYDRPTERREDNRFERRDDRFERRDDRQVERHNDNRFERREDNRFERRPDNRDHRDDRRRDDRRDGGYTASRGRDDGGYTASRGRGGYNDRRDNRDSRDHRDHRDNNQHNNHVNRDTRDNRDDRRRDAPQGSGRGGRGNFGGVARPRPTSFGGAPRPEAHTGRDFVVATGEAKEQFKEEFDFSKSKEAFETKKNEFEKAKEDARAAARAYDKSSSFFDNISCETKEPKGPRMDREETKKADTETFGSEMVGSIRGFRRGRGGRGRYGGRF</sequence>
<evidence type="ECO:0000259" key="6">
    <source>
        <dbReference type="PROSITE" id="PS51536"/>
    </source>
</evidence>
<dbReference type="PROSITE" id="PS51513">
    <property type="entry name" value="FFD"/>
    <property type="match status" value="1"/>
</dbReference>
<feature type="compositionally biased region" description="Low complexity" evidence="3">
    <location>
        <begin position="90"/>
        <end position="105"/>
    </location>
</feature>
<feature type="domain" description="TFG box profile" evidence="6">
    <location>
        <begin position="358"/>
        <end position="378"/>
    </location>
</feature>
<dbReference type="PANTHER" id="PTHR13586">
    <property type="entry name" value="SCD6 PROTEIN-RELATED"/>
    <property type="match status" value="1"/>
</dbReference>
<dbReference type="GO" id="GO:0000932">
    <property type="term" value="C:P-body"/>
    <property type="evidence" value="ECO:0007669"/>
    <property type="project" value="TreeGrafter"/>
</dbReference>
<evidence type="ECO:0000259" key="4">
    <source>
        <dbReference type="PROSITE" id="PS51512"/>
    </source>
</evidence>
<evidence type="ECO:0000256" key="1">
    <source>
        <dbReference type="PROSITE-ProRule" id="PRU00846"/>
    </source>
</evidence>
<dbReference type="InterPro" id="IPR019050">
    <property type="entry name" value="FDF_dom"/>
</dbReference>
<accession>A0A0S4IPY4</accession>
<evidence type="ECO:0000256" key="2">
    <source>
        <dbReference type="PROSITE-ProRule" id="PRU00869"/>
    </source>
</evidence>
<evidence type="ECO:0000256" key="3">
    <source>
        <dbReference type="SAM" id="MobiDB-lite"/>
    </source>
</evidence>
<dbReference type="GO" id="GO:0034063">
    <property type="term" value="P:stress granule assembly"/>
    <property type="evidence" value="ECO:0007669"/>
    <property type="project" value="TreeGrafter"/>
</dbReference>
<feature type="domain" description="FFD box profile" evidence="5">
    <location>
        <begin position="337"/>
        <end position="353"/>
    </location>
</feature>
<dbReference type="VEuPathDB" id="TriTrypDB:BSAL_59600"/>
<evidence type="ECO:0008006" key="9">
    <source>
        <dbReference type="Google" id="ProtNLM"/>
    </source>
</evidence>
<feature type="short sequence motif" description="TFG box" evidence="2">
    <location>
        <begin position="358"/>
        <end position="378"/>
    </location>
</feature>
<dbReference type="InterPro" id="IPR025609">
    <property type="entry name" value="Lsm14-like_N"/>
</dbReference>
<feature type="domain" description="DFDF" evidence="4">
    <location>
        <begin position="297"/>
        <end position="333"/>
    </location>
</feature>
<dbReference type="OrthoDB" id="21539at2759"/>
<evidence type="ECO:0000313" key="7">
    <source>
        <dbReference type="EMBL" id="CUF14688.1"/>
    </source>
</evidence>
<feature type="compositionally biased region" description="Basic and acidic residues" evidence="3">
    <location>
        <begin position="217"/>
        <end position="257"/>
    </location>
</feature>
<evidence type="ECO:0000313" key="8">
    <source>
        <dbReference type="Proteomes" id="UP000051952"/>
    </source>
</evidence>
<dbReference type="SMART" id="SM01199">
    <property type="entry name" value="FDF"/>
    <property type="match status" value="1"/>
</dbReference>
<dbReference type="GO" id="GO:0003729">
    <property type="term" value="F:mRNA binding"/>
    <property type="evidence" value="ECO:0007669"/>
    <property type="project" value="TreeGrafter"/>
</dbReference>
<dbReference type="PROSITE" id="PS51512">
    <property type="entry name" value="DFDF"/>
    <property type="match status" value="1"/>
</dbReference>
<dbReference type="EMBL" id="CYKH01000248">
    <property type="protein sequence ID" value="CUF14688.1"/>
    <property type="molecule type" value="Genomic_DNA"/>
</dbReference>